<proteinExistence type="predicted"/>
<evidence type="ECO:0000313" key="4">
    <source>
        <dbReference type="Proteomes" id="UP001183390"/>
    </source>
</evidence>
<evidence type="ECO:0000256" key="1">
    <source>
        <dbReference type="SAM" id="MobiDB-lite"/>
    </source>
</evidence>
<reference evidence="4" key="1">
    <citation type="submission" date="2023-07" db="EMBL/GenBank/DDBJ databases">
        <title>30 novel species of actinomycetes from the DSMZ collection.</title>
        <authorList>
            <person name="Nouioui I."/>
        </authorList>
    </citation>
    <scope>NUCLEOTIDE SEQUENCE [LARGE SCALE GENOMIC DNA]</scope>
    <source>
        <strain evidence="4">DSM 44743</strain>
    </source>
</reference>
<feature type="region of interest" description="Disordered" evidence="1">
    <location>
        <begin position="190"/>
        <end position="245"/>
    </location>
</feature>
<dbReference type="PANTHER" id="PTHR43603:SF1">
    <property type="entry name" value="ZINC-REGULATED GTPASE METALLOPROTEIN ACTIVATOR 1"/>
    <property type="match status" value="1"/>
</dbReference>
<dbReference type="Pfam" id="PF07683">
    <property type="entry name" value="CobW_C"/>
    <property type="match status" value="1"/>
</dbReference>
<organism evidence="3 4">
    <name type="scientific">Nocardiopsis lambiniae</name>
    <dbReference type="NCBI Taxonomy" id="3075539"/>
    <lineage>
        <taxon>Bacteria</taxon>
        <taxon>Bacillati</taxon>
        <taxon>Actinomycetota</taxon>
        <taxon>Actinomycetes</taxon>
        <taxon>Streptosporangiales</taxon>
        <taxon>Nocardiopsidaceae</taxon>
        <taxon>Nocardiopsis</taxon>
    </lineage>
</organism>
<dbReference type="Proteomes" id="UP001183390">
    <property type="component" value="Unassembled WGS sequence"/>
</dbReference>
<sequence>MWTEPAPRELAPLFSGRFDEVGAATRLSPVFPPVPPLTGEDMVETVVWRRFRPLHPERFYEALDEMTGASLRSRGRLWLASRPGTMLSWEAVGLSLSFEPSGPWPAALPAPERSLAAGLRGPGDMFDWHPRTGDRCRHLAFTGLGVNVPRLLSLLDSCLLSEEESIAWERHGPLCEDPFAPCWRARRGASDRGCSADAHPGGRRPRNAPGFANTTGDPGVPGPESSRGRVMARPARTGVVRRGRR</sequence>
<comment type="caution">
    <text evidence="3">The sequence shown here is derived from an EMBL/GenBank/DDBJ whole genome shotgun (WGS) entry which is preliminary data.</text>
</comment>
<accession>A0ABU2MBC7</accession>
<gene>
    <name evidence="3" type="ORF">RM479_15810</name>
</gene>
<dbReference type="InterPro" id="IPR051927">
    <property type="entry name" value="Zn_Chap_cDPG_Synth"/>
</dbReference>
<dbReference type="InterPro" id="IPR011629">
    <property type="entry name" value="CobW-like_C"/>
</dbReference>
<dbReference type="SMART" id="SM00833">
    <property type="entry name" value="CobW_C"/>
    <property type="match status" value="1"/>
</dbReference>
<evidence type="ECO:0000313" key="3">
    <source>
        <dbReference type="EMBL" id="MDT0329878.1"/>
    </source>
</evidence>
<evidence type="ECO:0000259" key="2">
    <source>
        <dbReference type="SMART" id="SM00833"/>
    </source>
</evidence>
<keyword evidence="4" id="KW-1185">Reference proteome</keyword>
<protein>
    <submittedName>
        <fullName evidence="3">GTP-binding protein</fullName>
    </submittedName>
</protein>
<dbReference type="PANTHER" id="PTHR43603">
    <property type="entry name" value="COBW DOMAIN-CONTAINING PROTEIN DDB_G0274527"/>
    <property type="match status" value="1"/>
</dbReference>
<dbReference type="RefSeq" id="WP_311512482.1">
    <property type="nucleotide sequence ID" value="NZ_JAVREP010000009.1"/>
</dbReference>
<dbReference type="SUPFAM" id="SSF90002">
    <property type="entry name" value="Hypothetical protein YjiA, C-terminal domain"/>
    <property type="match status" value="1"/>
</dbReference>
<feature type="domain" description="CobW C-terminal" evidence="2">
    <location>
        <begin position="43"/>
        <end position="159"/>
    </location>
</feature>
<dbReference type="EMBL" id="JAVREP010000009">
    <property type="protein sequence ID" value="MDT0329878.1"/>
    <property type="molecule type" value="Genomic_DNA"/>
</dbReference>
<name>A0ABU2MBC7_9ACTN</name>